<dbReference type="EMBL" id="KN610795">
    <property type="protein sequence ID" value="KHJ77405.1"/>
    <property type="molecule type" value="Genomic_DNA"/>
</dbReference>
<dbReference type="AlphaFoldDB" id="A0A0B1S2E0"/>
<organism evidence="1 2">
    <name type="scientific">Oesophagostomum dentatum</name>
    <name type="common">Nodular worm</name>
    <dbReference type="NCBI Taxonomy" id="61180"/>
    <lineage>
        <taxon>Eukaryota</taxon>
        <taxon>Metazoa</taxon>
        <taxon>Ecdysozoa</taxon>
        <taxon>Nematoda</taxon>
        <taxon>Chromadorea</taxon>
        <taxon>Rhabditida</taxon>
        <taxon>Rhabditina</taxon>
        <taxon>Rhabditomorpha</taxon>
        <taxon>Strongyloidea</taxon>
        <taxon>Strongylidae</taxon>
        <taxon>Oesophagostomum</taxon>
    </lineage>
</organism>
<accession>A0A0B1S2E0</accession>
<proteinExistence type="predicted"/>
<evidence type="ECO:0000313" key="1">
    <source>
        <dbReference type="EMBL" id="KHJ77405.1"/>
    </source>
</evidence>
<name>A0A0B1S2E0_OESDE</name>
<dbReference type="Gene3D" id="3.40.50.720">
    <property type="entry name" value="NAD(P)-binding Rossmann-like Domain"/>
    <property type="match status" value="1"/>
</dbReference>
<protein>
    <submittedName>
        <fullName evidence="1">Uncharacterized protein</fullName>
    </submittedName>
</protein>
<reference evidence="1 2" key="1">
    <citation type="submission" date="2014-03" db="EMBL/GenBank/DDBJ databases">
        <title>Draft genome of the hookworm Oesophagostomum dentatum.</title>
        <authorList>
            <person name="Mitreva M."/>
        </authorList>
    </citation>
    <scope>NUCLEOTIDE SEQUENCE [LARGE SCALE GENOMIC DNA]</scope>
    <source>
        <strain evidence="1 2">OD-Hann</strain>
    </source>
</reference>
<keyword evidence="2" id="KW-1185">Reference proteome</keyword>
<evidence type="ECO:0000313" key="2">
    <source>
        <dbReference type="Proteomes" id="UP000053660"/>
    </source>
</evidence>
<gene>
    <name evidence="1" type="ORF">OESDEN_22975</name>
</gene>
<dbReference type="OrthoDB" id="191139at2759"/>
<dbReference type="Proteomes" id="UP000053660">
    <property type="component" value="Unassembled WGS sequence"/>
</dbReference>
<sequence length="103" mass="11323">MCHMIGLRMARDKSDGVTVNVLEPGVIETKLLKRGGYSGSPVKEGSVAPVHLTTAEELKNVTGEYFNNRGKKIASHPMALDTANQDRLWKMSEEICAKFGITF</sequence>